<feature type="compositionally biased region" description="Polar residues" evidence="1">
    <location>
        <begin position="108"/>
        <end position="117"/>
    </location>
</feature>
<accession>A0ABM1ZIZ2</accession>
<dbReference type="GeneID" id="115265762"/>
<keyword evidence="4" id="KW-1185">Reference proteome</keyword>
<feature type="compositionally biased region" description="Polar residues" evidence="1">
    <location>
        <begin position="221"/>
        <end position="232"/>
    </location>
</feature>
<feature type="region of interest" description="Disordered" evidence="1">
    <location>
        <begin position="220"/>
        <end position="272"/>
    </location>
</feature>
<proteinExistence type="predicted"/>
<dbReference type="RefSeq" id="XP_029727571.1">
    <property type="nucleotide sequence ID" value="XM_029871711.2"/>
</dbReference>
<feature type="region of interest" description="Disordered" evidence="1">
    <location>
        <begin position="69"/>
        <end position="117"/>
    </location>
</feature>
<keyword evidence="2" id="KW-0732">Signal</keyword>
<feature type="chain" id="PRO_5047237026" description="Secreted protein" evidence="2">
    <location>
        <begin position="24"/>
        <end position="272"/>
    </location>
</feature>
<evidence type="ECO:0000256" key="2">
    <source>
        <dbReference type="SAM" id="SignalP"/>
    </source>
</evidence>
<protein>
    <recommendedName>
        <fullName evidence="5">Secreted protein</fullName>
    </recommendedName>
</protein>
<reference evidence="3" key="2">
    <citation type="submission" date="2025-05" db="UniProtKB">
        <authorList>
            <consortium name="EnsemblMetazoa"/>
        </authorList>
    </citation>
    <scope>IDENTIFICATION</scope>
    <source>
        <strain evidence="3">Foshan</strain>
    </source>
</reference>
<feature type="compositionally biased region" description="Basic and acidic residues" evidence="1">
    <location>
        <begin position="69"/>
        <end position="81"/>
    </location>
</feature>
<evidence type="ECO:0008006" key="5">
    <source>
        <dbReference type="Google" id="ProtNLM"/>
    </source>
</evidence>
<dbReference type="EnsemblMetazoa" id="AALFPA23_018942.R27853">
    <property type="protein sequence ID" value="AALFPA23_018942.P27853"/>
    <property type="gene ID" value="AALFPA23_018942"/>
</dbReference>
<reference evidence="4" key="1">
    <citation type="journal article" date="2015" name="Proc. Natl. Acad. Sci. U.S.A.">
        <title>Genome sequence of the Asian Tiger mosquito, Aedes albopictus, reveals insights into its biology, genetics, and evolution.</title>
        <authorList>
            <person name="Chen X.G."/>
            <person name="Jiang X."/>
            <person name="Gu J."/>
            <person name="Xu M."/>
            <person name="Wu Y."/>
            <person name="Deng Y."/>
            <person name="Zhang C."/>
            <person name="Bonizzoni M."/>
            <person name="Dermauw W."/>
            <person name="Vontas J."/>
            <person name="Armbruster P."/>
            <person name="Huang X."/>
            <person name="Yang Y."/>
            <person name="Zhang H."/>
            <person name="He W."/>
            <person name="Peng H."/>
            <person name="Liu Y."/>
            <person name="Wu K."/>
            <person name="Chen J."/>
            <person name="Lirakis M."/>
            <person name="Topalis P."/>
            <person name="Van Leeuwen T."/>
            <person name="Hall A.B."/>
            <person name="Jiang X."/>
            <person name="Thorpe C."/>
            <person name="Mueller R.L."/>
            <person name="Sun C."/>
            <person name="Waterhouse R.M."/>
            <person name="Yan G."/>
            <person name="Tu Z.J."/>
            <person name="Fang X."/>
            <person name="James A.A."/>
        </authorList>
    </citation>
    <scope>NUCLEOTIDE SEQUENCE [LARGE SCALE GENOMIC DNA]</scope>
    <source>
        <strain evidence="4">Foshan</strain>
    </source>
</reference>
<feature type="signal peptide" evidence="2">
    <location>
        <begin position="1"/>
        <end position="23"/>
    </location>
</feature>
<evidence type="ECO:0000313" key="4">
    <source>
        <dbReference type="Proteomes" id="UP000069940"/>
    </source>
</evidence>
<sequence length="272" mass="30728">MSLSVVIVRSLWFFILVLPGGYCSQEGNFGFGVELILAKLEAIETRMMQLEQHNSLLLKPSCLLQSESTETRTSRLAHLESTDQSTTTPRTLPYPGQLYPRRHRNRHPISNNTSKYTTSDDVDLYSFLPVPMPPQSESITVTKSDSGLITSRLSQPGSTNQATTQSRTLPRLGQLYPYEHRNRYPNDNIYLFPRLPPILTNTSKHITTDDSKDYSFLLPPQSESIETTTNDPISRISRLSRPKSTEQATTSATTQSRNRRLQPMGISTTTYN</sequence>
<evidence type="ECO:0000256" key="1">
    <source>
        <dbReference type="SAM" id="MobiDB-lite"/>
    </source>
</evidence>
<dbReference type="Proteomes" id="UP000069940">
    <property type="component" value="Unassembled WGS sequence"/>
</dbReference>
<organism evidence="3 4">
    <name type="scientific">Aedes albopictus</name>
    <name type="common">Asian tiger mosquito</name>
    <name type="synonym">Stegomyia albopicta</name>
    <dbReference type="NCBI Taxonomy" id="7160"/>
    <lineage>
        <taxon>Eukaryota</taxon>
        <taxon>Metazoa</taxon>
        <taxon>Ecdysozoa</taxon>
        <taxon>Arthropoda</taxon>
        <taxon>Hexapoda</taxon>
        <taxon>Insecta</taxon>
        <taxon>Pterygota</taxon>
        <taxon>Neoptera</taxon>
        <taxon>Endopterygota</taxon>
        <taxon>Diptera</taxon>
        <taxon>Nematocera</taxon>
        <taxon>Culicoidea</taxon>
        <taxon>Culicidae</taxon>
        <taxon>Culicinae</taxon>
        <taxon>Aedini</taxon>
        <taxon>Aedes</taxon>
        <taxon>Stegomyia</taxon>
    </lineage>
</organism>
<name>A0ABM1ZIZ2_AEDAL</name>
<feature type="compositionally biased region" description="Low complexity" evidence="1">
    <location>
        <begin position="245"/>
        <end position="256"/>
    </location>
</feature>
<evidence type="ECO:0000313" key="3">
    <source>
        <dbReference type="EnsemblMetazoa" id="AALFPA23_018942.P27853"/>
    </source>
</evidence>